<dbReference type="PANTHER" id="PTHR12935">
    <property type="entry name" value="GAMMA-GLUTAMYLCYCLOTRANSFERASE"/>
    <property type="match status" value="1"/>
</dbReference>
<feature type="domain" description="Gamma-glutamylcyclotransferase AIG2-like" evidence="2">
    <location>
        <begin position="8"/>
        <end position="127"/>
    </location>
</feature>
<dbReference type="InterPro" id="IPR009288">
    <property type="entry name" value="AIG2-like_dom"/>
</dbReference>
<dbReference type="Pfam" id="PF06094">
    <property type="entry name" value="GGACT"/>
    <property type="match status" value="1"/>
</dbReference>
<dbReference type="InterPro" id="IPR017939">
    <property type="entry name" value="G-Glutamylcylcotransferase"/>
</dbReference>
<dbReference type="Pfam" id="PF13772">
    <property type="entry name" value="AIG2_2"/>
    <property type="match status" value="1"/>
</dbReference>
<evidence type="ECO:0000313" key="4">
    <source>
        <dbReference type="Proteomes" id="UP000215137"/>
    </source>
</evidence>
<protein>
    <recommendedName>
        <fullName evidence="2">Gamma-glutamylcyclotransferase AIG2-like domain-containing protein</fullName>
    </recommendedName>
</protein>
<keyword evidence="1" id="KW-0456">Lyase</keyword>
<dbReference type="GO" id="GO:0003839">
    <property type="term" value="F:gamma-glutamylcyclotransferase activity"/>
    <property type="evidence" value="ECO:0007669"/>
    <property type="project" value="InterPro"/>
</dbReference>
<dbReference type="InterPro" id="IPR013024">
    <property type="entry name" value="GGCT-like"/>
</dbReference>
<gene>
    <name evidence="3" type="ORF">CKF48_21010</name>
</gene>
<dbReference type="RefSeq" id="WP_095373134.1">
    <property type="nucleotide sequence ID" value="NZ_CP022983.1"/>
</dbReference>
<accession>A0A248TNA6</accession>
<dbReference type="SUPFAM" id="SSF110857">
    <property type="entry name" value="Gamma-glutamyl cyclotransferase-like"/>
    <property type="match status" value="2"/>
</dbReference>
<evidence type="ECO:0000313" key="3">
    <source>
        <dbReference type="EMBL" id="ASV69570.1"/>
    </source>
</evidence>
<dbReference type="KEGG" id="bko:CKF48_21010"/>
<evidence type="ECO:0000259" key="2">
    <source>
        <dbReference type="Pfam" id="PF06094"/>
    </source>
</evidence>
<evidence type="ECO:0000256" key="1">
    <source>
        <dbReference type="ARBA" id="ARBA00023239"/>
    </source>
</evidence>
<dbReference type="InterPro" id="IPR036568">
    <property type="entry name" value="GGCT-like_sf"/>
</dbReference>
<organism evidence="3 4">
    <name type="scientific">Cytobacillus kochii</name>
    <dbReference type="NCBI Taxonomy" id="859143"/>
    <lineage>
        <taxon>Bacteria</taxon>
        <taxon>Bacillati</taxon>
        <taxon>Bacillota</taxon>
        <taxon>Bacilli</taxon>
        <taxon>Bacillales</taxon>
        <taxon>Bacillaceae</taxon>
        <taxon>Cytobacillus</taxon>
    </lineage>
</organism>
<dbReference type="Gene3D" id="3.10.490.10">
    <property type="entry name" value="Gamma-glutamyl cyclotransferase-like"/>
    <property type="match status" value="2"/>
</dbReference>
<sequence>MGMATIHLFVYGTLRKNEIHHDYLTEARLVAEQAWINGVMFDTGDGYPRVELSDKLAEKVYGDLYVLSAEHLEAIDVLEGYVKDDKHSLSVRKKVHVYTDQGVRQGFIYVSPAEGLQQDAIKVSDWKVYNLQMNSPKTFYYFAYGSCMDTERFMKAGVGHFFKNVVGIGVLKGYQMGYYFYAPDGNRADIIEGSGETEGIVYQLPIEAIDYLFQREGVTVGHYRPTFVNLTIEGEIYKDVLTFHVYDKNPQSSPPSFYAREILRAAEGRLSYKYVQHLKEEINKLGVVN</sequence>
<dbReference type="PANTHER" id="PTHR12935:SF0">
    <property type="entry name" value="GAMMA-GLUTAMYLCYCLOTRANSFERASE"/>
    <property type="match status" value="1"/>
</dbReference>
<dbReference type="AlphaFoldDB" id="A0A248TNA6"/>
<dbReference type="EMBL" id="CP022983">
    <property type="protein sequence ID" value="ASV69570.1"/>
    <property type="molecule type" value="Genomic_DNA"/>
</dbReference>
<dbReference type="CDD" id="cd06661">
    <property type="entry name" value="GGCT_like"/>
    <property type="match status" value="2"/>
</dbReference>
<dbReference type="Proteomes" id="UP000215137">
    <property type="component" value="Chromosome"/>
</dbReference>
<reference evidence="3 4" key="1">
    <citation type="submission" date="2017-08" db="EMBL/GenBank/DDBJ databases">
        <title>Complete Genome Sequence of Bacillus kochii Oregon-R-modENCODE STRAIN BDGP4, isolated from Drosophila melanogaster gut.</title>
        <authorList>
            <person name="Wan K.H."/>
            <person name="Yu C."/>
            <person name="Park S."/>
            <person name="Hammonds A.S."/>
            <person name="Booth B.W."/>
            <person name="Celniker S.E."/>
        </authorList>
    </citation>
    <scope>NUCLEOTIDE SEQUENCE [LARGE SCALE GENOMIC DNA]</scope>
    <source>
        <strain evidence="3 4">BDGP4</strain>
    </source>
</reference>
<name>A0A248TNA6_9BACI</name>
<dbReference type="OrthoDB" id="8538589at2"/>
<keyword evidence="4" id="KW-1185">Reference proteome</keyword>
<proteinExistence type="predicted"/>